<keyword evidence="1" id="KW-0175">Coiled coil</keyword>
<reference evidence="2" key="1">
    <citation type="submission" date="2020-05" db="EMBL/GenBank/DDBJ databases">
        <title>Mycena genomes resolve the evolution of fungal bioluminescence.</title>
        <authorList>
            <person name="Tsai I.J."/>
        </authorList>
    </citation>
    <scope>NUCLEOTIDE SEQUENCE</scope>
    <source>
        <strain evidence="2">CCC161011</strain>
    </source>
</reference>
<proteinExistence type="predicted"/>
<keyword evidence="3" id="KW-1185">Reference proteome</keyword>
<feature type="coiled-coil region" evidence="1">
    <location>
        <begin position="29"/>
        <end position="56"/>
    </location>
</feature>
<evidence type="ECO:0000313" key="2">
    <source>
        <dbReference type="EMBL" id="KAF7326682.1"/>
    </source>
</evidence>
<sequence>MALPDTTETLSVADGADARAVRAADRTRIADIEVQILESERSISSLKEERNLLQDRLATYAYPVLTLPNEIVSEIFVHFLPVYPGRPPPIGHLSSYLPCQICRKWREIAFATPKLWRAISLSLNKVERFPQKLRYLKASLGLSGSCLLSIKLESHIMDSSYLCQLGQTIADHCSRWEYLEMNVHLYDFPGLNHSNFLPDIELPMPFLRGLKLGGGMERLTATPLEAPALEKVALRVYHYSYTPVIPWAQLTVISVDDIQFHQYSFLITELVNVVHCRFNISPAGEPSLRDVILLHLETLILSESVFVSGNSLSGTLDRLTLPSLRTLQITETFLVLDDLPWNEPIDTLVSLVARSGCNLQELFVPDAKTRHEQNYRTTFSPSTSIMLIDELFITDPFLRQMDSQ</sequence>
<dbReference type="AlphaFoldDB" id="A0A8H6U1B3"/>
<protein>
    <submittedName>
        <fullName evidence="2">F-box domain-containing protein</fullName>
    </submittedName>
</protein>
<dbReference type="Gene3D" id="1.20.1280.50">
    <property type="match status" value="1"/>
</dbReference>
<dbReference type="EMBL" id="JACAZI010000041">
    <property type="protein sequence ID" value="KAF7326682.1"/>
    <property type="molecule type" value="Genomic_DNA"/>
</dbReference>
<evidence type="ECO:0000256" key="1">
    <source>
        <dbReference type="SAM" id="Coils"/>
    </source>
</evidence>
<gene>
    <name evidence="2" type="ORF">MVEN_02605400</name>
</gene>
<dbReference type="OrthoDB" id="3030719at2759"/>
<evidence type="ECO:0000313" key="3">
    <source>
        <dbReference type="Proteomes" id="UP000620124"/>
    </source>
</evidence>
<comment type="caution">
    <text evidence="2">The sequence shown here is derived from an EMBL/GenBank/DDBJ whole genome shotgun (WGS) entry which is preliminary data.</text>
</comment>
<organism evidence="2 3">
    <name type="scientific">Mycena venus</name>
    <dbReference type="NCBI Taxonomy" id="2733690"/>
    <lineage>
        <taxon>Eukaryota</taxon>
        <taxon>Fungi</taxon>
        <taxon>Dikarya</taxon>
        <taxon>Basidiomycota</taxon>
        <taxon>Agaricomycotina</taxon>
        <taxon>Agaricomycetes</taxon>
        <taxon>Agaricomycetidae</taxon>
        <taxon>Agaricales</taxon>
        <taxon>Marasmiineae</taxon>
        <taxon>Mycenaceae</taxon>
        <taxon>Mycena</taxon>
    </lineage>
</organism>
<accession>A0A8H6U1B3</accession>
<dbReference type="Proteomes" id="UP000620124">
    <property type="component" value="Unassembled WGS sequence"/>
</dbReference>
<name>A0A8H6U1B3_9AGAR</name>